<reference evidence="2" key="1">
    <citation type="submission" date="2021-07" db="EMBL/GenBank/DDBJ databases">
        <title>Zhongshania sp. CAU 1632 isolated from seawater.</title>
        <authorList>
            <person name="Kim W."/>
        </authorList>
    </citation>
    <scope>NUCLEOTIDE SEQUENCE</scope>
    <source>
        <strain evidence="2">CAU 1632</strain>
    </source>
</reference>
<name>A0ABS6VTM6_9GAMM</name>
<comment type="caution">
    <text evidence="2">The sequence shown here is derived from an EMBL/GenBank/DDBJ whole genome shotgun (WGS) entry which is preliminary data.</text>
</comment>
<evidence type="ECO:0000313" key="2">
    <source>
        <dbReference type="EMBL" id="MBW2941384.1"/>
    </source>
</evidence>
<dbReference type="PANTHER" id="PTHR21621">
    <property type="entry name" value="RIBOSOMAL PROTEIN S6 MODIFICATION PROTEIN"/>
    <property type="match status" value="1"/>
</dbReference>
<feature type="domain" description="ATP-grasp fold RimK-type" evidence="1">
    <location>
        <begin position="125"/>
        <end position="311"/>
    </location>
</feature>
<dbReference type="Proteomes" id="UP001166291">
    <property type="component" value="Unassembled WGS sequence"/>
</dbReference>
<dbReference type="Pfam" id="PF08443">
    <property type="entry name" value="RimK"/>
    <property type="match status" value="1"/>
</dbReference>
<organism evidence="2 3">
    <name type="scientific">Zhongshania aquimaris</name>
    <dbReference type="NCBI Taxonomy" id="2857107"/>
    <lineage>
        <taxon>Bacteria</taxon>
        <taxon>Pseudomonadati</taxon>
        <taxon>Pseudomonadota</taxon>
        <taxon>Gammaproteobacteria</taxon>
        <taxon>Cellvibrionales</taxon>
        <taxon>Spongiibacteraceae</taxon>
        <taxon>Zhongshania</taxon>
    </lineage>
</organism>
<sequence length="313" mass="36091">MIVDVLIVSSIYDFSTDLVVQELENRGVKYFRLNKEHFATYRSTIDIENRLLEVIVNGESYKVTSATKSIYYRQPVFLRNTPSNSLTIDEQLSRSQWMGFLRSLVIFEKAAWLNRPEATYLAETKAYQLVVAEDIGFKIPATLIGNDADKFQQFKQQVIIKSLDTILLRESNDCLFTYSTIKESSELNDHNIASAPLTVQEYVTQKTDIRVTVIGDKLVAIIITSEGNGIEEDWRTVDRNLVEYTEIELPKDIENYCFELLRKLKLNFGAIDLLLRNGEFIFVEINPTGEWGWLVNSERRFDVDIASWLIEGK</sequence>
<dbReference type="EMBL" id="JAHWDQ010000002">
    <property type="protein sequence ID" value="MBW2941384.1"/>
    <property type="molecule type" value="Genomic_DNA"/>
</dbReference>
<protein>
    <recommendedName>
        <fullName evidence="1">ATP-grasp fold RimK-type domain-containing protein</fullName>
    </recommendedName>
</protein>
<gene>
    <name evidence="2" type="ORF">KXJ70_11375</name>
</gene>
<dbReference type="RefSeq" id="WP_219043616.1">
    <property type="nucleotide sequence ID" value="NZ_JAHWDQ010000002.1"/>
</dbReference>
<accession>A0ABS6VTM6</accession>
<proteinExistence type="predicted"/>
<dbReference type="InterPro" id="IPR013651">
    <property type="entry name" value="ATP-grasp_RimK-type"/>
</dbReference>
<keyword evidence="3" id="KW-1185">Reference proteome</keyword>
<evidence type="ECO:0000313" key="3">
    <source>
        <dbReference type="Proteomes" id="UP001166291"/>
    </source>
</evidence>
<evidence type="ECO:0000259" key="1">
    <source>
        <dbReference type="Pfam" id="PF08443"/>
    </source>
</evidence>
<dbReference type="PANTHER" id="PTHR21621:SF0">
    <property type="entry name" value="BETA-CITRYLGLUTAMATE SYNTHASE B-RELATED"/>
    <property type="match status" value="1"/>
</dbReference>